<dbReference type="InterPro" id="IPR029063">
    <property type="entry name" value="SAM-dependent_MTases_sf"/>
</dbReference>
<dbReference type="PANTHER" id="PTHR43591">
    <property type="entry name" value="METHYLTRANSFERASE"/>
    <property type="match status" value="1"/>
</dbReference>
<dbReference type="SMR" id="A0A0J6VT75"/>
<dbReference type="InterPro" id="IPR041698">
    <property type="entry name" value="Methyltransf_25"/>
</dbReference>
<dbReference type="Pfam" id="PF13649">
    <property type="entry name" value="Methyltransf_25"/>
    <property type="match status" value="1"/>
</dbReference>
<gene>
    <name evidence="2" type="ORF">MCHLDSM_03897</name>
</gene>
<dbReference type="Gene3D" id="3.40.50.150">
    <property type="entry name" value="Vaccinia Virus protein VP39"/>
    <property type="match status" value="1"/>
</dbReference>
<dbReference type="GO" id="GO:0032259">
    <property type="term" value="P:methylation"/>
    <property type="evidence" value="ECO:0007669"/>
    <property type="project" value="UniProtKB-KW"/>
</dbReference>
<evidence type="ECO:0000259" key="1">
    <source>
        <dbReference type="Pfam" id="PF13649"/>
    </source>
</evidence>
<keyword evidence="2" id="KW-0808">Transferase</keyword>
<dbReference type="AlphaFoldDB" id="A0A0J6VT75"/>
<evidence type="ECO:0000313" key="2">
    <source>
        <dbReference type="EMBL" id="KMO72678.1"/>
    </source>
</evidence>
<name>A0A0J6VT75_9MYCO</name>
<proteinExistence type="predicted"/>
<accession>A0A0J6VT75</accession>
<dbReference type="Proteomes" id="UP000036513">
    <property type="component" value="Unassembled WGS sequence"/>
</dbReference>
<dbReference type="SUPFAM" id="SSF53335">
    <property type="entry name" value="S-adenosyl-L-methionine-dependent methyltransferases"/>
    <property type="match status" value="1"/>
</dbReference>
<keyword evidence="3" id="KW-1185">Reference proteome</keyword>
<reference evidence="2 3" key="1">
    <citation type="journal article" date="2015" name="Genome Biol. Evol.">
        <title>Characterization of Three Mycobacterium spp. with Potential Use in Bioremediation by Genome Sequencing and Comparative Genomics.</title>
        <authorList>
            <person name="Das S."/>
            <person name="Pettersson B.M."/>
            <person name="Behra P.R."/>
            <person name="Ramesh M."/>
            <person name="Dasgupta S."/>
            <person name="Bhattacharya A."/>
            <person name="Kirsebom L.A."/>
        </authorList>
    </citation>
    <scope>NUCLEOTIDE SEQUENCE [LARGE SCALE GENOMIC DNA]</scope>
    <source>
        <strain evidence="2 3">DSM 43826</strain>
    </source>
</reference>
<dbReference type="CDD" id="cd02440">
    <property type="entry name" value="AdoMet_MTases"/>
    <property type="match status" value="1"/>
</dbReference>
<protein>
    <submittedName>
        <fullName evidence="2">Putative S-adenosylmethionine-dependent methyltransferase</fullName>
        <ecNumber evidence="2">2.1.1.-</ecNumber>
    </submittedName>
</protein>
<keyword evidence="2" id="KW-0489">Methyltransferase</keyword>
<evidence type="ECO:0000313" key="3">
    <source>
        <dbReference type="Proteomes" id="UP000036513"/>
    </source>
</evidence>
<dbReference type="GO" id="GO:0008168">
    <property type="term" value="F:methyltransferase activity"/>
    <property type="evidence" value="ECO:0007669"/>
    <property type="project" value="UniProtKB-KW"/>
</dbReference>
<dbReference type="EC" id="2.1.1.-" evidence="2"/>
<organism evidence="2 3">
    <name type="scientific">Mycolicibacterium chlorophenolicum</name>
    <dbReference type="NCBI Taxonomy" id="37916"/>
    <lineage>
        <taxon>Bacteria</taxon>
        <taxon>Bacillati</taxon>
        <taxon>Actinomycetota</taxon>
        <taxon>Actinomycetes</taxon>
        <taxon>Mycobacteriales</taxon>
        <taxon>Mycobacteriaceae</taxon>
        <taxon>Mycolicibacterium</taxon>
    </lineage>
</organism>
<dbReference type="PATRIC" id="fig|37916.4.peg.3863"/>
<dbReference type="STRING" id="37916.MCHLDSM_03897"/>
<dbReference type="EMBL" id="JYNL01000042">
    <property type="protein sequence ID" value="KMO72678.1"/>
    <property type="molecule type" value="Genomic_DNA"/>
</dbReference>
<feature type="domain" description="Methyltransferase" evidence="1">
    <location>
        <begin position="42"/>
        <end position="139"/>
    </location>
</feature>
<sequence>MLMNRAETALINSPPRRWLQRLYEVPVLLRFGGRLLPGSRALEIGCGSGYGSQLVLQRFGAERIDALDLDPAMIHRARERLASYGDRVMLVQGSATDLRAALNADDGSYDAVFDFGIIHHIPDWRAAVAEAARVLTPGGRFYFEEVTAHALNRPTYRRLFDHPTDDRFTAQQFLQELRRHDLLILGSVTRIQGDYLLGVAAKPLPAAGGR</sequence>
<comment type="caution">
    <text evidence="2">The sequence shown here is derived from an EMBL/GenBank/DDBJ whole genome shotgun (WGS) entry which is preliminary data.</text>
</comment>